<dbReference type="EMBL" id="AUXX01000016">
    <property type="protein sequence ID" value="KZN66796.1"/>
    <property type="molecule type" value="Genomic_DNA"/>
</dbReference>
<protein>
    <recommendedName>
        <fullName evidence="3">SPOR domain-containing protein</fullName>
    </recommendedName>
</protein>
<dbReference type="Proteomes" id="UP000076661">
    <property type="component" value="Unassembled WGS sequence"/>
</dbReference>
<evidence type="ECO:0008006" key="3">
    <source>
        <dbReference type="Google" id="ProtNLM"/>
    </source>
</evidence>
<dbReference type="AlphaFoldDB" id="A0A162CEV2"/>
<evidence type="ECO:0000313" key="2">
    <source>
        <dbReference type="Proteomes" id="UP000076661"/>
    </source>
</evidence>
<comment type="caution">
    <text evidence="1">The sequence shown here is derived from an EMBL/GenBank/DDBJ whole genome shotgun (WGS) entry which is preliminary data.</text>
</comment>
<reference evidence="1 2" key="1">
    <citation type="submission" date="2013-07" db="EMBL/GenBank/DDBJ databases">
        <title>Comparative Genomic and Metabolomic Analysis of Twelve Strains of Pseudoalteromonas luteoviolacea.</title>
        <authorList>
            <person name="Vynne N.G."/>
            <person name="Mansson M."/>
            <person name="Gram L."/>
        </authorList>
    </citation>
    <scope>NUCLEOTIDE SEQUENCE [LARGE SCALE GENOMIC DNA]</scope>
    <source>
        <strain evidence="1 2">S4060-1</strain>
    </source>
</reference>
<evidence type="ECO:0000313" key="1">
    <source>
        <dbReference type="EMBL" id="KZN66796.1"/>
    </source>
</evidence>
<dbReference type="PATRIC" id="fig|1365257.3.peg.2360"/>
<organism evidence="1 2">
    <name type="scientific">Pseudoalteromonas luteoviolacea S4060-1</name>
    <dbReference type="NCBI Taxonomy" id="1365257"/>
    <lineage>
        <taxon>Bacteria</taxon>
        <taxon>Pseudomonadati</taxon>
        <taxon>Pseudomonadota</taxon>
        <taxon>Gammaproteobacteria</taxon>
        <taxon>Alteromonadales</taxon>
        <taxon>Pseudoalteromonadaceae</taxon>
        <taxon>Pseudoalteromonas</taxon>
    </lineage>
</organism>
<gene>
    <name evidence="1" type="ORF">N478_18340</name>
</gene>
<sequence length="207" mass="23416">MPTTLWPKKFLSVLPLLGLFGCANTELSLEEKIARQEAIHAHKSMIASYDKNKASIERLAQMEGDLNQLLAILSAQAEVETVQNHLSPTQEATIHTATERTESQSNELYTATTSNRVIEAHVTTPDLVLGIHMKRERALSQVEHIDKRLNKVRQQYHLVFNSVHAQMIEPSDEQHLYYVTAKGFTSIEEAKVFCKAMVNIAKRCTYL</sequence>
<dbReference type="RefSeq" id="WP_063381145.1">
    <property type="nucleotide sequence ID" value="NZ_AUXX01000016.1"/>
</dbReference>
<proteinExistence type="predicted"/>
<accession>A0A162CEV2</accession>
<name>A0A162CEV2_9GAMM</name>